<reference evidence="4" key="1">
    <citation type="submission" date="2020-05" db="EMBL/GenBank/DDBJ databases">
        <authorList>
            <person name="Chiriac C."/>
            <person name="Salcher M."/>
            <person name="Ghai R."/>
            <person name="Kavagutti S V."/>
        </authorList>
    </citation>
    <scope>NUCLEOTIDE SEQUENCE</scope>
</reference>
<proteinExistence type="predicted"/>
<feature type="compositionally biased region" description="Low complexity" evidence="1">
    <location>
        <begin position="154"/>
        <end position="170"/>
    </location>
</feature>
<feature type="transmembrane region" description="Helical" evidence="2">
    <location>
        <begin position="188"/>
        <end position="210"/>
    </location>
</feature>
<evidence type="ECO:0000259" key="3">
    <source>
        <dbReference type="Pfam" id="PF03703"/>
    </source>
</evidence>
<feature type="region of interest" description="Disordered" evidence="1">
    <location>
        <begin position="154"/>
        <end position="173"/>
    </location>
</feature>
<dbReference type="Pfam" id="PF03703">
    <property type="entry name" value="bPH_2"/>
    <property type="match status" value="2"/>
</dbReference>
<dbReference type="InterPro" id="IPR005182">
    <property type="entry name" value="YdbS-like_PH"/>
</dbReference>
<dbReference type="EMBL" id="CAEZYQ010000041">
    <property type="protein sequence ID" value="CAB4768360.1"/>
    <property type="molecule type" value="Genomic_DNA"/>
</dbReference>
<evidence type="ECO:0000256" key="2">
    <source>
        <dbReference type="SAM" id="Phobius"/>
    </source>
</evidence>
<feature type="transmembrane region" description="Helical" evidence="2">
    <location>
        <begin position="363"/>
        <end position="382"/>
    </location>
</feature>
<evidence type="ECO:0000256" key="1">
    <source>
        <dbReference type="SAM" id="MobiDB-lite"/>
    </source>
</evidence>
<accession>A0A6J6V898</accession>
<feature type="domain" description="YdbS-like PH" evidence="3">
    <location>
        <begin position="66"/>
        <end position="142"/>
    </location>
</feature>
<feature type="transmembrane region" description="Helical" evidence="2">
    <location>
        <begin position="230"/>
        <end position="256"/>
    </location>
</feature>
<keyword evidence="2" id="KW-0472">Membrane</keyword>
<keyword evidence="2" id="KW-1133">Transmembrane helix</keyword>
<sequence length="500" mass="52489">MNEPLDDATWHRLDRRMLVVQPVQELRRFLPLLVGAFLAGGTARGGGLGWELVAVAVPVLLGVARYLTTRYRIHDGRVELRRGLLQRTLRTAQLDRVRTVDLTSGPVHRILGLSTVRIGTGAGADQDLDLDSLGRDDAQRLRVALLDRAALEGAPLTDPGADPGAADGAAPPEPDRVVLRLDPSWARYAPLTSAGVLAAAALLGVATQVVPDSAWRLDRLPDLTPEGGGWVVLLGVGLVAAAVASAVLAVAGYLVAHWDLTLTRTPRQWRLVRGLLTTRETTVEDARLAGVVVREPLGLRLAGAAELGAVVTGLGGEQKGTLTLVPPAPAAVVAGVATEVLGSRSPAYAPLHGHGPAATRRRWLRALSPVLVLLVVAAAGVLLADVPALVLVPVALLLLPAAALARDRSRSLGHALVEGHVVARSGSLVRRREVLGVGHVIGWTVRDTWFQRRQGLVTLEATTAGGRQRVTVLDVPEGAGLDLASGSSPGLLAAFVRDGR</sequence>
<gene>
    <name evidence="4" type="ORF">UFOPK2761_03238</name>
</gene>
<organism evidence="4">
    <name type="scientific">freshwater metagenome</name>
    <dbReference type="NCBI Taxonomy" id="449393"/>
    <lineage>
        <taxon>unclassified sequences</taxon>
        <taxon>metagenomes</taxon>
        <taxon>ecological metagenomes</taxon>
    </lineage>
</organism>
<name>A0A6J6V898_9ZZZZ</name>
<evidence type="ECO:0000313" key="4">
    <source>
        <dbReference type="EMBL" id="CAB4768360.1"/>
    </source>
</evidence>
<protein>
    <submittedName>
        <fullName evidence="4">Unannotated protein</fullName>
    </submittedName>
</protein>
<feature type="transmembrane region" description="Helical" evidence="2">
    <location>
        <begin position="49"/>
        <end position="67"/>
    </location>
</feature>
<feature type="domain" description="YdbS-like PH" evidence="3">
    <location>
        <begin position="418"/>
        <end position="478"/>
    </location>
</feature>
<dbReference type="PANTHER" id="PTHR34473">
    <property type="entry name" value="UPF0699 TRANSMEMBRANE PROTEIN YDBS"/>
    <property type="match status" value="1"/>
</dbReference>
<dbReference type="PIRSF" id="PIRSF026631">
    <property type="entry name" value="UCP026631"/>
    <property type="match status" value="1"/>
</dbReference>
<dbReference type="PANTHER" id="PTHR34473:SF2">
    <property type="entry name" value="UPF0699 TRANSMEMBRANE PROTEIN YDBT"/>
    <property type="match status" value="1"/>
</dbReference>
<keyword evidence="2" id="KW-0812">Transmembrane</keyword>
<dbReference type="InterPro" id="IPR014529">
    <property type="entry name" value="UCP026631"/>
</dbReference>
<dbReference type="AlphaFoldDB" id="A0A6J6V898"/>